<evidence type="ECO:0000313" key="2">
    <source>
        <dbReference type="EMBL" id="CAD6492368.1"/>
    </source>
</evidence>
<keyword evidence="2" id="KW-0830">Ubiquinone</keyword>
<dbReference type="EC" id="2.1.1.163" evidence="2"/>
<proteinExistence type="predicted"/>
<dbReference type="Pfam" id="PF13649">
    <property type="entry name" value="Methyltransf_25"/>
    <property type="match status" value="1"/>
</dbReference>
<dbReference type="InterPro" id="IPR029063">
    <property type="entry name" value="SAM-dependent_MTases_sf"/>
</dbReference>
<dbReference type="Proteomes" id="UP000639006">
    <property type="component" value="Unassembled WGS sequence"/>
</dbReference>
<accession>A0A811T967</accession>
<comment type="caution">
    <text evidence="2">The sequence shown here is derived from an EMBL/GenBank/DDBJ whole genome shotgun (WGS) entry which is preliminary data.</text>
</comment>
<organism evidence="2 3">
    <name type="scientific">Candidatus Argoarchaeum ethanivorans</name>
    <dbReference type="NCBI Taxonomy" id="2608793"/>
    <lineage>
        <taxon>Archaea</taxon>
        <taxon>Methanobacteriati</taxon>
        <taxon>Methanobacteriota</taxon>
        <taxon>Stenosarchaea group</taxon>
        <taxon>Methanomicrobia</taxon>
        <taxon>Methanosarcinales</taxon>
        <taxon>Methanosarcinales incertae sedis</taxon>
        <taxon>GOM Arc I cluster</taxon>
        <taxon>Candidatus Argoarchaeum</taxon>
    </lineage>
</organism>
<keyword evidence="2" id="KW-0489">Methyltransferase</keyword>
<dbReference type="EMBL" id="CAJHIQ010000012">
    <property type="protein sequence ID" value="CAD6492368.1"/>
    <property type="molecule type" value="Genomic_DNA"/>
</dbReference>
<dbReference type="CDD" id="cd02440">
    <property type="entry name" value="AdoMet_MTases"/>
    <property type="match status" value="1"/>
</dbReference>
<reference evidence="2" key="1">
    <citation type="submission" date="2020-10" db="EMBL/GenBank/DDBJ databases">
        <authorList>
            <person name="Hahn C.J."/>
            <person name="Laso-Perez R."/>
            <person name="Vulcano F."/>
            <person name="Vaziourakis K.-M."/>
            <person name="Stokke R."/>
            <person name="Steen I.H."/>
            <person name="Teske A."/>
            <person name="Boetius A."/>
            <person name="Liebeke M."/>
            <person name="Amann R."/>
            <person name="Knittel K."/>
        </authorList>
    </citation>
    <scope>NUCLEOTIDE SEQUENCE</scope>
    <source>
        <strain evidence="2">Gfbio:e3339647-f889-4370-9287-4fb5cb688e4c:AG392M11_GoMArc1</strain>
    </source>
</reference>
<protein>
    <submittedName>
        <fullName evidence="2">Ubiquinone/menaquinone biosynthesis C-methyltransferase UbiE</fullName>
        <ecNumber evidence="2">2.1.1.163</ecNumber>
    </submittedName>
</protein>
<dbReference type="SUPFAM" id="SSF53335">
    <property type="entry name" value="S-adenosyl-L-methionine-dependent methyltransferases"/>
    <property type="match status" value="1"/>
</dbReference>
<evidence type="ECO:0000313" key="3">
    <source>
        <dbReference type="Proteomes" id="UP000639006"/>
    </source>
</evidence>
<dbReference type="AlphaFoldDB" id="A0A811T967"/>
<dbReference type="PANTHER" id="PTHR43591">
    <property type="entry name" value="METHYLTRANSFERASE"/>
    <property type="match status" value="1"/>
</dbReference>
<dbReference type="GO" id="GO:0032259">
    <property type="term" value="P:methylation"/>
    <property type="evidence" value="ECO:0007669"/>
    <property type="project" value="UniProtKB-KW"/>
</dbReference>
<dbReference type="GO" id="GO:0043770">
    <property type="term" value="F:demethylmenaquinone methyltransferase activity"/>
    <property type="evidence" value="ECO:0007669"/>
    <property type="project" value="UniProtKB-EC"/>
</dbReference>
<feature type="domain" description="Methyltransferase" evidence="1">
    <location>
        <begin position="11"/>
        <end position="107"/>
    </location>
</feature>
<dbReference type="Gene3D" id="3.40.50.150">
    <property type="entry name" value="Vaccinia Virus protein VP39"/>
    <property type="match status" value="1"/>
</dbReference>
<name>A0A811T967_9EURY</name>
<gene>
    <name evidence="2" type="primary">ubiE_1</name>
    <name evidence="2" type="ORF">DIAAKJNI_00279</name>
</gene>
<keyword evidence="2" id="KW-0808">Transferase</keyword>
<sequence>MTTEHGITKALDVGCGWGRHMSVLLENKVDFCAGIDVSPSMIKKANDLYEQYGNDRVLIKLEDAQKLSFKDEFFDLVICMTNTFGNLTEEVGRKAISEIYRVLKPKGTFILSVYRDSPIAKKTREESYVAVGLKPYPVDDPSVIMTQEGLYSKQFTYREITNFLRSFKDIEKTEVNELAVIIKAHK</sequence>
<dbReference type="InterPro" id="IPR041698">
    <property type="entry name" value="Methyltransf_25"/>
</dbReference>
<evidence type="ECO:0000259" key="1">
    <source>
        <dbReference type="Pfam" id="PF13649"/>
    </source>
</evidence>